<dbReference type="PANTHER" id="PTHR11328">
    <property type="entry name" value="MAJOR FACILITATOR SUPERFAMILY DOMAIN-CONTAINING PROTEIN"/>
    <property type="match status" value="1"/>
</dbReference>
<dbReference type="CDD" id="cd17332">
    <property type="entry name" value="MFS_MelB_like"/>
    <property type="match status" value="1"/>
</dbReference>
<dbReference type="OrthoDB" id="181905at2"/>
<feature type="transmembrane region" description="Helical" evidence="5">
    <location>
        <begin position="270"/>
        <end position="289"/>
    </location>
</feature>
<feature type="transmembrane region" description="Helical" evidence="5">
    <location>
        <begin position="408"/>
        <end position="429"/>
    </location>
</feature>
<keyword evidence="3" id="KW-0769">Symport</keyword>
<feature type="transmembrane region" description="Helical" evidence="5">
    <location>
        <begin position="79"/>
        <end position="100"/>
    </location>
</feature>
<feature type="transmembrane region" description="Helical" evidence="5">
    <location>
        <begin position="12"/>
        <end position="33"/>
    </location>
</feature>
<dbReference type="EMBL" id="PDET01000020">
    <property type="protein sequence ID" value="PRD13367.1"/>
    <property type="molecule type" value="Genomic_DNA"/>
</dbReference>
<evidence type="ECO:0000256" key="2">
    <source>
        <dbReference type="ARBA" id="ARBA00022448"/>
    </source>
</evidence>
<dbReference type="GO" id="GO:0015293">
    <property type="term" value="F:symporter activity"/>
    <property type="evidence" value="ECO:0007669"/>
    <property type="project" value="UniProtKB-KW"/>
</dbReference>
<keyword evidence="7" id="KW-1185">Reference proteome</keyword>
<dbReference type="Gene3D" id="1.20.1250.20">
    <property type="entry name" value="MFS general substrate transporter like domains"/>
    <property type="match status" value="2"/>
</dbReference>
<feature type="transmembrane region" description="Helical" evidence="5">
    <location>
        <begin position="178"/>
        <end position="199"/>
    </location>
</feature>
<comment type="caution">
    <text evidence="6">The sequence shown here is derived from an EMBL/GenBank/DDBJ whole genome shotgun (WGS) entry which is preliminary data.</text>
</comment>
<feature type="transmembrane region" description="Helical" evidence="5">
    <location>
        <begin position="373"/>
        <end position="396"/>
    </location>
</feature>
<dbReference type="RefSeq" id="WP_105594919.1">
    <property type="nucleotide sequence ID" value="NZ_PDET01000020.1"/>
</dbReference>
<dbReference type="NCBIfam" id="TIGR00792">
    <property type="entry name" value="gph"/>
    <property type="match status" value="1"/>
</dbReference>
<reference evidence="6 7" key="1">
    <citation type="submission" date="2017-10" db="EMBL/GenBank/DDBJ databases">
        <title>Draft genome of two endophytic bacteria isolated from 'guarana' Paullinia cupana (Mart.) Ducke.</title>
        <authorList>
            <person name="Siqueira K.A."/>
            <person name="Liotti R.G."/>
            <person name="Mendes T.A."/>
            <person name="Soares M.A."/>
        </authorList>
    </citation>
    <scope>NUCLEOTIDE SEQUENCE [LARGE SCALE GENOMIC DNA]</scope>
    <source>
        <strain evidence="6 7">342</strain>
    </source>
</reference>
<keyword evidence="5" id="KW-1133">Transmembrane helix</keyword>
<dbReference type="InterPro" id="IPR036259">
    <property type="entry name" value="MFS_trans_sf"/>
</dbReference>
<dbReference type="NCBIfam" id="NF007749">
    <property type="entry name" value="PRK10429.1"/>
    <property type="match status" value="1"/>
</dbReference>
<organism evidence="6 7">
    <name type="scientific">Pantoea coffeiphila</name>
    <dbReference type="NCBI Taxonomy" id="1465635"/>
    <lineage>
        <taxon>Bacteria</taxon>
        <taxon>Pseudomonadati</taxon>
        <taxon>Pseudomonadota</taxon>
        <taxon>Gammaproteobacteria</taxon>
        <taxon>Enterobacterales</taxon>
        <taxon>Erwiniaceae</taxon>
        <taxon>Pantoea</taxon>
    </lineage>
</organism>
<comment type="similarity">
    <text evidence="1">Belongs to the sodium:galactoside symporter (TC 2.A.2) family.</text>
</comment>
<dbReference type="SUPFAM" id="SSF103473">
    <property type="entry name" value="MFS general substrate transporter"/>
    <property type="match status" value="1"/>
</dbReference>
<dbReference type="GO" id="GO:0006814">
    <property type="term" value="P:sodium ion transport"/>
    <property type="evidence" value="ECO:0007669"/>
    <property type="project" value="InterPro"/>
</dbReference>
<sequence length="493" mass="53976">MSVSLKTKVSYGLGAFGKDFAIGIIYMYLMYYYTDVVGVSVSMVASLFLVARILDAFFDPVMGWIVERTRSRWGKFKPWILIGTLTNSVVLVSVFCAHYFEGAALIAWIWATYLLWGFTYTLMDVPFWSLVPCITIDKREREALIPWPRFFASLAGYTTGVIGLPLVAYLGGGDKGQGFMLFSLILVVFFILSAIITLCNIEEKYSSSATPNAAEHTTIKAVLSMIFRNRPLFALLLMALAWNLAHNVITAFAIYYFTYVVGRAELFPCYMMYAGIANLIAILLFPKLVARFSRRAIWISASVLPVLSCLLLLAVGMFAPGSATLISLSGILVNVGGAFFWVMLVIMVADTVDYGDYALGVRIESIAFSVQTMVVKAGAAFAGLLIGVMLGVVGYVPGAQQSASTLLGMQGIMIGLPLMFFMLTLWIYLRHYKLDGELLHRMQRALQQKYDGHASVTAPQAGILAGDYPTGTAPSTATSDNYSPASAAEVPRS</sequence>
<dbReference type="InterPro" id="IPR001927">
    <property type="entry name" value="Na/Gal_symport"/>
</dbReference>
<feature type="region of interest" description="Disordered" evidence="4">
    <location>
        <begin position="467"/>
        <end position="493"/>
    </location>
</feature>
<feature type="transmembrane region" description="Helical" evidence="5">
    <location>
        <begin position="150"/>
        <end position="172"/>
    </location>
</feature>
<evidence type="ECO:0000256" key="5">
    <source>
        <dbReference type="SAM" id="Phobius"/>
    </source>
</evidence>
<accession>A0A2S9I6D4</accession>
<evidence type="ECO:0000256" key="4">
    <source>
        <dbReference type="SAM" id="MobiDB-lite"/>
    </source>
</evidence>
<dbReference type="GO" id="GO:0008643">
    <property type="term" value="P:carbohydrate transport"/>
    <property type="evidence" value="ECO:0007669"/>
    <property type="project" value="InterPro"/>
</dbReference>
<dbReference type="GO" id="GO:0005886">
    <property type="term" value="C:plasma membrane"/>
    <property type="evidence" value="ECO:0007669"/>
    <property type="project" value="TreeGrafter"/>
</dbReference>
<name>A0A2S9I6D4_9GAMM</name>
<proteinExistence type="inferred from homology"/>
<dbReference type="Proteomes" id="UP000239181">
    <property type="component" value="Unassembled WGS sequence"/>
</dbReference>
<evidence type="ECO:0000256" key="3">
    <source>
        <dbReference type="ARBA" id="ARBA00022847"/>
    </source>
</evidence>
<feature type="transmembrane region" description="Helical" evidence="5">
    <location>
        <begin position="296"/>
        <end position="319"/>
    </location>
</feature>
<keyword evidence="5" id="KW-0812">Transmembrane</keyword>
<feature type="transmembrane region" description="Helical" evidence="5">
    <location>
        <begin position="106"/>
        <end position="130"/>
    </location>
</feature>
<evidence type="ECO:0000256" key="1">
    <source>
        <dbReference type="ARBA" id="ARBA00009617"/>
    </source>
</evidence>
<dbReference type="Pfam" id="PF13347">
    <property type="entry name" value="MFS_2"/>
    <property type="match status" value="1"/>
</dbReference>
<feature type="transmembrane region" description="Helical" evidence="5">
    <location>
        <begin position="331"/>
        <end position="352"/>
    </location>
</feature>
<dbReference type="PANTHER" id="PTHR11328:SF36">
    <property type="entry name" value="MELIBIOSE PERMEASE"/>
    <property type="match status" value="1"/>
</dbReference>
<protein>
    <submittedName>
        <fullName evidence="6">Melibiose:sodium transporter MelB</fullName>
    </submittedName>
</protein>
<evidence type="ECO:0000313" key="6">
    <source>
        <dbReference type="EMBL" id="PRD13367.1"/>
    </source>
</evidence>
<dbReference type="InterPro" id="IPR039672">
    <property type="entry name" value="MFS_2"/>
</dbReference>
<feature type="transmembrane region" description="Helical" evidence="5">
    <location>
        <begin position="39"/>
        <end position="58"/>
    </location>
</feature>
<evidence type="ECO:0000313" key="7">
    <source>
        <dbReference type="Proteomes" id="UP000239181"/>
    </source>
</evidence>
<feature type="transmembrane region" description="Helical" evidence="5">
    <location>
        <begin position="232"/>
        <end position="258"/>
    </location>
</feature>
<dbReference type="AlphaFoldDB" id="A0A2S9I6D4"/>
<gene>
    <name evidence="6" type="ORF">CQW29_22065</name>
</gene>
<feature type="compositionally biased region" description="Polar residues" evidence="4">
    <location>
        <begin position="472"/>
        <end position="484"/>
    </location>
</feature>
<keyword evidence="5" id="KW-0472">Membrane</keyword>
<keyword evidence="2" id="KW-0813">Transport</keyword>